<protein>
    <submittedName>
        <fullName evidence="2">Cryptochrome/photolyase family protein</fullName>
    </submittedName>
</protein>
<dbReference type="Gene3D" id="1.10.10.1710">
    <property type="entry name" value="Deoxyribodipyrimidine photolyase-related"/>
    <property type="match status" value="1"/>
</dbReference>
<dbReference type="RefSeq" id="WP_144348145.1">
    <property type="nucleotide sequence ID" value="NZ_VMKP01000003.1"/>
</dbReference>
<dbReference type="GO" id="GO:0016829">
    <property type="term" value="F:lyase activity"/>
    <property type="evidence" value="ECO:0007669"/>
    <property type="project" value="UniProtKB-KW"/>
</dbReference>
<evidence type="ECO:0000256" key="1">
    <source>
        <dbReference type="SAM" id="MobiDB-lite"/>
    </source>
</evidence>
<dbReference type="Gene3D" id="1.10.579.10">
    <property type="entry name" value="DNA Cyclobutane Dipyrimidine Photolyase, subunit A, domain 3"/>
    <property type="match status" value="1"/>
</dbReference>
<evidence type="ECO:0000313" key="3">
    <source>
        <dbReference type="Proteomes" id="UP000316688"/>
    </source>
</evidence>
<feature type="compositionally biased region" description="Basic and acidic residues" evidence="1">
    <location>
        <begin position="511"/>
        <end position="525"/>
    </location>
</feature>
<proteinExistence type="predicted"/>
<feature type="region of interest" description="Disordered" evidence="1">
    <location>
        <begin position="499"/>
        <end position="525"/>
    </location>
</feature>
<dbReference type="PANTHER" id="PTHR38657">
    <property type="entry name" value="SLR1343 PROTEIN"/>
    <property type="match status" value="1"/>
</dbReference>
<dbReference type="PANTHER" id="PTHR38657:SF1">
    <property type="entry name" value="SLR1343 PROTEIN"/>
    <property type="match status" value="1"/>
</dbReference>
<dbReference type="InterPro" id="IPR036134">
    <property type="entry name" value="Crypto/Photolyase_FAD-like_sf"/>
</dbReference>
<accession>A0A557RHD1</accession>
<dbReference type="Proteomes" id="UP000316688">
    <property type="component" value="Unassembled WGS sequence"/>
</dbReference>
<dbReference type="Gene3D" id="3.40.50.620">
    <property type="entry name" value="HUPs"/>
    <property type="match status" value="1"/>
</dbReference>
<dbReference type="InterPro" id="IPR007357">
    <property type="entry name" value="PhrB-like"/>
</dbReference>
<keyword evidence="2" id="KW-0456">Lyase</keyword>
<sequence>MNTLRRLIVVQADQLDRNGPLLSDIDPARDAVWMAETVNQPAGGAPHQQRLVLYWSAMRHLRDALRQQGVAVHYHAADAGPGAALTDTTLPGQLAEDLAALGPASVVMMEAGDWSLEQALLECIEPLDVALEWHRDRHFMASREAFQEWASNRKSLTMEYFYRSMRKRHDVLMDGGQPRGGAWNFDKDNRAAFGAGGPGDLPGHPVFEPDATTQAVIALVAERYGHFPGRAADFDQPVTPAQAETALDDFIRHRLPAFGTWQDAIWVGEPLLYHARLSTSLNLHLLDPRRCLARAEAALDAGAAPINAVEGFVRQILGWREFIRGVYWLRMPGYAELNALDHQAELPTFFWDGQTDMACVADAMAALLRHGYAHHIQRLMVLGLFAQLYGVHPYRFHEWHAALYLDAADWVSLPNALGMSQFGDGGVVGTKPYCASGAYIDRMSNACSQCRFNPREAVGETACPFTTLYWEFLDRHEAQLAGNRRLQFQFRNLQRKSEDQRAAIRAQAESLRSRMGAEHDPATKG</sequence>
<dbReference type="SUPFAM" id="SSF48173">
    <property type="entry name" value="Cryptochrome/photolyase FAD-binding domain"/>
    <property type="match status" value="1"/>
</dbReference>
<dbReference type="AlphaFoldDB" id="A0A557RHD1"/>
<keyword evidence="3" id="KW-1185">Reference proteome</keyword>
<dbReference type="InterPro" id="IPR052551">
    <property type="entry name" value="UV-DNA_repair_photolyase"/>
</dbReference>
<evidence type="ECO:0000313" key="2">
    <source>
        <dbReference type="EMBL" id="TVO64589.1"/>
    </source>
</evidence>
<dbReference type="Pfam" id="PF04244">
    <property type="entry name" value="DPRP"/>
    <property type="match status" value="1"/>
</dbReference>
<gene>
    <name evidence="2" type="ORF">FPL11_08040</name>
</gene>
<organism evidence="2 3">
    <name type="scientific">Spiribacter aquaticus</name>
    <dbReference type="NCBI Taxonomy" id="1935996"/>
    <lineage>
        <taxon>Bacteria</taxon>
        <taxon>Pseudomonadati</taxon>
        <taxon>Pseudomonadota</taxon>
        <taxon>Gammaproteobacteria</taxon>
        <taxon>Chromatiales</taxon>
        <taxon>Ectothiorhodospiraceae</taxon>
        <taxon>Spiribacter</taxon>
    </lineage>
</organism>
<dbReference type="InterPro" id="IPR014729">
    <property type="entry name" value="Rossmann-like_a/b/a_fold"/>
</dbReference>
<name>A0A557RHD1_9GAMM</name>
<comment type="caution">
    <text evidence="2">The sequence shown here is derived from an EMBL/GenBank/DDBJ whole genome shotgun (WGS) entry which is preliminary data.</text>
</comment>
<dbReference type="Gene3D" id="1.25.40.80">
    <property type="match status" value="1"/>
</dbReference>
<dbReference type="EMBL" id="VMKP01000003">
    <property type="protein sequence ID" value="TVO64589.1"/>
    <property type="molecule type" value="Genomic_DNA"/>
</dbReference>
<reference evidence="2 3" key="1">
    <citation type="submission" date="2019-07" db="EMBL/GenBank/DDBJ databases">
        <title>Reclasification of Spiribacter aquaticus.</title>
        <authorList>
            <person name="Leon M.J."/>
            <person name="Sanchez-Porro C."/>
            <person name="Ventosa A."/>
        </authorList>
    </citation>
    <scope>NUCLEOTIDE SEQUENCE [LARGE SCALE GENOMIC DNA]</scope>
    <source>
        <strain evidence="2 3">SP30</strain>
    </source>
</reference>